<dbReference type="InterPro" id="IPR032387">
    <property type="entry name" value="ACAS_N"/>
</dbReference>
<dbReference type="InterPro" id="IPR005914">
    <property type="entry name" value="Acac_CoA_synth"/>
</dbReference>
<dbReference type="EMBL" id="UINC01003594">
    <property type="protein sequence ID" value="SVA07657.1"/>
    <property type="molecule type" value="Genomic_DNA"/>
</dbReference>
<evidence type="ECO:0000259" key="5">
    <source>
        <dbReference type="Pfam" id="PF00501"/>
    </source>
</evidence>
<keyword evidence="4" id="KW-0067">ATP-binding</keyword>
<proteinExistence type="inferred from homology"/>
<feature type="domain" description="Acetyl-coenzyme A synthetase N-terminal" evidence="6">
    <location>
        <begin position="36"/>
        <end position="92"/>
    </location>
</feature>
<evidence type="ECO:0000256" key="1">
    <source>
        <dbReference type="ARBA" id="ARBA00006432"/>
    </source>
</evidence>
<dbReference type="NCBIfam" id="TIGR01217">
    <property type="entry name" value="ac_ac_CoA_syn"/>
    <property type="match status" value="1"/>
</dbReference>
<name>A0A381SZ17_9ZZZZ</name>
<protein>
    <recommendedName>
        <fullName evidence="8">AMP-dependent synthetase/ligase domain-containing protein</fullName>
    </recommendedName>
</protein>
<evidence type="ECO:0000259" key="6">
    <source>
        <dbReference type="Pfam" id="PF16177"/>
    </source>
</evidence>
<evidence type="ECO:0000313" key="7">
    <source>
        <dbReference type="EMBL" id="SVA07657.1"/>
    </source>
</evidence>
<dbReference type="InterPro" id="IPR045851">
    <property type="entry name" value="AMP-bd_C_sf"/>
</dbReference>
<reference evidence="7" key="1">
    <citation type="submission" date="2018-05" db="EMBL/GenBank/DDBJ databases">
        <authorList>
            <person name="Lanie J.A."/>
            <person name="Ng W.-L."/>
            <person name="Kazmierczak K.M."/>
            <person name="Andrzejewski T.M."/>
            <person name="Davidsen T.M."/>
            <person name="Wayne K.J."/>
            <person name="Tettelin H."/>
            <person name="Glass J.I."/>
            <person name="Rusch D."/>
            <person name="Podicherti R."/>
            <person name="Tsui H.-C.T."/>
            <person name="Winkler M.E."/>
        </authorList>
    </citation>
    <scope>NUCLEOTIDE SEQUENCE</scope>
</reference>
<dbReference type="SUPFAM" id="SSF56801">
    <property type="entry name" value="Acetyl-CoA synthetase-like"/>
    <property type="match status" value="1"/>
</dbReference>
<evidence type="ECO:0000256" key="2">
    <source>
        <dbReference type="ARBA" id="ARBA00022598"/>
    </source>
</evidence>
<dbReference type="InterPro" id="IPR000873">
    <property type="entry name" value="AMP-dep_synth/lig_dom"/>
</dbReference>
<evidence type="ECO:0000256" key="4">
    <source>
        <dbReference type="ARBA" id="ARBA00022840"/>
    </source>
</evidence>
<dbReference type="AlphaFoldDB" id="A0A381SZ17"/>
<dbReference type="Gene3D" id="3.30.300.30">
    <property type="match status" value="1"/>
</dbReference>
<dbReference type="InterPro" id="IPR042099">
    <property type="entry name" value="ANL_N_sf"/>
</dbReference>
<dbReference type="GO" id="GO:0005524">
    <property type="term" value="F:ATP binding"/>
    <property type="evidence" value="ECO:0007669"/>
    <property type="project" value="UniProtKB-KW"/>
</dbReference>
<gene>
    <name evidence="7" type="ORF">METZ01_LOCUS60511</name>
</gene>
<dbReference type="Pfam" id="PF00501">
    <property type="entry name" value="AMP-binding"/>
    <property type="match status" value="1"/>
</dbReference>
<keyword evidence="3" id="KW-0547">Nucleotide-binding</keyword>
<dbReference type="GO" id="GO:0006629">
    <property type="term" value="P:lipid metabolic process"/>
    <property type="evidence" value="ECO:0007669"/>
    <property type="project" value="InterPro"/>
</dbReference>
<dbReference type="CDD" id="cd05943">
    <property type="entry name" value="AACS"/>
    <property type="match status" value="1"/>
</dbReference>
<dbReference type="InterPro" id="IPR020845">
    <property type="entry name" value="AMP-binding_CS"/>
</dbReference>
<dbReference type="GO" id="GO:0030729">
    <property type="term" value="F:acetoacetate-CoA ligase activity"/>
    <property type="evidence" value="ECO:0007669"/>
    <property type="project" value="InterPro"/>
</dbReference>
<organism evidence="7">
    <name type="scientific">marine metagenome</name>
    <dbReference type="NCBI Taxonomy" id="408172"/>
    <lineage>
        <taxon>unclassified sequences</taxon>
        <taxon>metagenomes</taxon>
        <taxon>ecological metagenomes</taxon>
    </lineage>
</organism>
<keyword evidence="2" id="KW-0436">Ligase</keyword>
<dbReference type="NCBIfam" id="NF002937">
    <property type="entry name" value="PRK03584.1"/>
    <property type="match status" value="1"/>
</dbReference>
<dbReference type="PANTHER" id="PTHR42921">
    <property type="entry name" value="ACETOACETYL-COA SYNTHETASE"/>
    <property type="match status" value="1"/>
</dbReference>
<evidence type="ECO:0008006" key="8">
    <source>
        <dbReference type="Google" id="ProtNLM"/>
    </source>
</evidence>
<dbReference type="Pfam" id="PF16177">
    <property type="entry name" value="ACAS_N"/>
    <property type="match status" value="1"/>
</dbReference>
<dbReference type="PROSITE" id="PS00455">
    <property type="entry name" value="AMP_BINDING"/>
    <property type="match status" value="1"/>
</dbReference>
<dbReference type="PANTHER" id="PTHR42921:SF1">
    <property type="entry name" value="ACETOACETYL-COA SYNTHETASE"/>
    <property type="match status" value="1"/>
</dbReference>
<accession>A0A381SZ17</accession>
<comment type="similarity">
    <text evidence="1">Belongs to the ATP-dependent AMP-binding enzyme family.</text>
</comment>
<dbReference type="Gene3D" id="3.40.50.12780">
    <property type="entry name" value="N-terminal domain of ligase-like"/>
    <property type="match status" value="1"/>
</dbReference>
<feature type="domain" description="AMP-dependent synthetase/ligase" evidence="5">
    <location>
        <begin position="99"/>
        <end position="470"/>
    </location>
</feature>
<evidence type="ECO:0000256" key="3">
    <source>
        <dbReference type="ARBA" id="ARBA00022741"/>
    </source>
</evidence>
<sequence>MNNPVWTPSQKQIDRSQMTKFIKYVNLSHHLSLKNYDDLYSWSIQDIPSFWESVWEFCEVKYSTPYSEIVDDTSKMPGAKWFTGSQLNYAENLLRFKDSKPAIIFKGENQNPSILTYHDLNEEVKKVAYALRNMGIVKGDRVAGFIPNMPEAVIAMLGAASIGAIWSSSSPDFGIKGVLDRFAQIEPKVLFAADGYFYNGKRFNSLDKLEGILKALPSIENVVIVPYTRHQADISSIQNGIHYKDFLPVGKVPEIIFEQLPFNHPLYIMYSSGTTGLPKSIVHGAGGTLIQHLKELCLHTDLTRDDTIIYFTTCGWMMWNWLVSSLAIGATIVLYDGSPFHPDSGAMWKMAQDFKITVFGTSAKFIASSQSIGEKPKEKYMLNELKTILSTGSPLIEENYDFVYENIKEDVQLSSISGGTDIISCFALGNPILPVHRGELQCRGLGMDVQSFDSDGNLVINKKGELVCASSFPSMPVYFWNDPDGTKYQQAYFNSYPGVWHHGDYIMINNLGGIKIFGRSDATLNPGGIRIGTAEIYRVVENFSEVTDSLVVGQKWGDDERVILFVKLTEGTSLHNKFIQKIKKTIRSECSPRHIPKKIIVIADIPYTINGKKVEIAVKKIIHGEDVPNRDALANPESLKFYQNLPDLQT</sequence>